<feature type="region of interest" description="Disordered" evidence="1">
    <location>
        <begin position="866"/>
        <end position="890"/>
    </location>
</feature>
<feature type="transmembrane region" description="Helical" evidence="2">
    <location>
        <begin position="12"/>
        <end position="37"/>
    </location>
</feature>
<feature type="compositionally biased region" description="Basic and acidic residues" evidence="1">
    <location>
        <begin position="878"/>
        <end position="890"/>
    </location>
</feature>
<evidence type="ECO:0000313" key="4">
    <source>
        <dbReference type="Proteomes" id="UP000004947"/>
    </source>
</evidence>
<reference evidence="3 4" key="1">
    <citation type="journal article" date="2010" name="J. Bacteriol.">
        <title>Genome sequence of Lentisphaera araneosa HTCC2155T, the type species of the order Lentisphaerales in the phylum Lentisphaerae.</title>
        <authorList>
            <person name="Thrash J.C."/>
            <person name="Cho J.C."/>
            <person name="Vergin K.L."/>
            <person name="Morris R.M."/>
            <person name="Giovannoni S.J."/>
        </authorList>
    </citation>
    <scope>NUCLEOTIDE SEQUENCE [LARGE SCALE GENOMIC DNA]</scope>
    <source>
        <strain evidence="3 4">HTCC2155</strain>
    </source>
</reference>
<dbReference type="EMBL" id="ABCK01000003">
    <property type="protein sequence ID" value="EDM29054.1"/>
    <property type="molecule type" value="Genomic_DNA"/>
</dbReference>
<dbReference type="STRING" id="313628.LNTAR_14597"/>
<evidence type="ECO:0000313" key="3">
    <source>
        <dbReference type="EMBL" id="EDM29054.1"/>
    </source>
</evidence>
<gene>
    <name evidence="3" type="ORF">LNTAR_14597</name>
</gene>
<name>A6DHH1_9BACT</name>
<dbReference type="AlphaFoldDB" id="A6DHH1"/>
<evidence type="ECO:0000256" key="2">
    <source>
        <dbReference type="SAM" id="Phobius"/>
    </source>
</evidence>
<protein>
    <submittedName>
        <fullName evidence="3">Uncharacterized protein</fullName>
    </submittedName>
</protein>
<keyword evidence="2" id="KW-0812">Transmembrane</keyword>
<sequence length="890" mass="97463">MKKLLNLKEKNSGIAIMFSLMMMAVFLVLGMGFSAYMSNIRRAAEYQKDFKVNKDIEDVLIYQIRLALKGGFDVEGEYSGAASDYYAASMPEGAPSKFYGASTINDSSDSTLQKPDTTTDIHYAAWGIESTDPLHYVKADEILFTVYDANADNIDAASYIDPDVFTSPNDPTNGALGWQEHIDENNQVYAISTWALIGMSGRLDPSHVDTATSGTSLTALKANGENISEVSVSNFITNGLARAAVSLNSTSALPTFQDALRDADSGSFDDSAYFSFFPLASKYTFEMLNESDVLEKTDKSLTMHSTESPITLFDLSEIYTDNTITPEVIAGNSGSKPIIYLSDATSTVPETQRLQIAANLIDYIDADDTPSTDYDGSNRATLTYMGNEKVPVINELQFDLSFSWSHSSGEITHTFTADVVTELLNMYTISPSITGGTITFTADISYTLWDGWKGNHKDVSTATHTFTIDTSGNSFSTPSYINTTSSSISPSLDQSYFYTDINAIYTQVKNFTISNISPITFTGSTGDTWDVAQIDNGSGEYTQATINTAPRYLAFQCAEPKLNHDPNQWSTTTGATTFATLATNTMTGPSFINTTYIPSGNMDREDATDPKDLSTNYIRNNVILNLHELGYIHRGVPYQTLNLIEFNTETPEKIGNYTNSNGEFLYNSAKTFESLSNGGDRSILDYVSVGTNSTTGDLEETTPNQGRINPNTNHPSVLKALFYGISADHPGSNTDRVGVSGTTILDSDIMQLISQFPGINSSRTNLPYHGGGDDFPSIGYFDPLWFKNLKNNPPSYGIPFKKATNLNDREAEVLLCNTRRFVSVNRNYYIASLAVDATSTSADDGTRATGIPCTQQYLLRELIDDAKDSSDSSATPHDPSDDRYRVRILR</sequence>
<dbReference type="Proteomes" id="UP000004947">
    <property type="component" value="Unassembled WGS sequence"/>
</dbReference>
<keyword evidence="2" id="KW-1133">Transmembrane helix</keyword>
<evidence type="ECO:0000256" key="1">
    <source>
        <dbReference type="SAM" id="MobiDB-lite"/>
    </source>
</evidence>
<proteinExistence type="predicted"/>
<dbReference type="RefSeq" id="WP_007277356.1">
    <property type="nucleotide sequence ID" value="NZ_ABCK01000003.1"/>
</dbReference>
<keyword evidence="2" id="KW-0472">Membrane</keyword>
<comment type="caution">
    <text evidence="3">The sequence shown here is derived from an EMBL/GenBank/DDBJ whole genome shotgun (WGS) entry which is preliminary data.</text>
</comment>
<organism evidence="3 4">
    <name type="scientific">Lentisphaera araneosa HTCC2155</name>
    <dbReference type="NCBI Taxonomy" id="313628"/>
    <lineage>
        <taxon>Bacteria</taxon>
        <taxon>Pseudomonadati</taxon>
        <taxon>Lentisphaerota</taxon>
        <taxon>Lentisphaeria</taxon>
        <taxon>Lentisphaerales</taxon>
        <taxon>Lentisphaeraceae</taxon>
        <taxon>Lentisphaera</taxon>
    </lineage>
</organism>
<accession>A6DHH1</accession>
<keyword evidence="4" id="KW-1185">Reference proteome</keyword>